<dbReference type="GO" id="GO:0006412">
    <property type="term" value="P:translation"/>
    <property type="evidence" value="ECO:0007669"/>
    <property type="project" value="UniProtKB-UniRule"/>
</dbReference>
<dbReference type="PANTHER" id="PTHR15893">
    <property type="entry name" value="RIBOSOMAL PROTEIN L27"/>
    <property type="match status" value="1"/>
</dbReference>
<evidence type="ECO:0000256" key="5">
    <source>
        <dbReference type="HAMAP-Rule" id="MF_00539"/>
    </source>
</evidence>
<dbReference type="SUPFAM" id="SSF110324">
    <property type="entry name" value="Ribosomal L27 protein-like"/>
    <property type="match status" value="1"/>
</dbReference>
<dbReference type="GO" id="GO:0022625">
    <property type="term" value="C:cytosolic large ribosomal subunit"/>
    <property type="evidence" value="ECO:0007669"/>
    <property type="project" value="TreeGrafter"/>
</dbReference>
<dbReference type="PANTHER" id="PTHR15893:SF0">
    <property type="entry name" value="LARGE RIBOSOMAL SUBUNIT PROTEIN BL27M"/>
    <property type="match status" value="1"/>
</dbReference>
<evidence type="ECO:0000313" key="6">
    <source>
        <dbReference type="EMBL" id="TSC92996.1"/>
    </source>
</evidence>
<organism evidence="6 7">
    <name type="scientific">Candidatus Berkelbacteria bacterium Licking1014_7</name>
    <dbReference type="NCBI Taxonomy" id="2017147"/>
    <lineage>
        <taxon>Bacteria</taxon>
        <taxon>Candidatus Berkelbacteria</taxon>
    </lineage>
</organism>
<keyword evidence="3 5" id="KW-0687">Ribonucleoprotein</keyword>
<dbReference type="PROSITE" id="PS00831">
    <property type="entry name" value="RIBOSOMAL_L27"/>
    <property type="match status" value="1"/>
</dbReference>
<dbReference type="NCBIfam" id="TIGR00062">
    <property type="entry name" value="L27"/>
    <property type="match status" value="1"/>
</dbReference>
<dbReference type="PRINTS" id="PR00063">
    <property type="entry name" value="RIBOSOMALL27"/>
</dbReference>
<reference evidence="6 7" key="1">
    <citation type="submission" date="2017-07" db="EMBL/GenBank/DDBJ databases">
        <title>Mechanisms for carbon and nitrogen cycling indicate functional differentiation within the Candidate Phyla Radiation.</title>
        <authorList>
            <person name="Danczak R.E."/>
            <person name="Johnston M.D."/>
            <person name="Kenah C."/>
            <person name="Slattery M."/>
            <person name="Wrighton K.C."/>
            <person name="Wilkins M.J."/>
        </authorList>
    </citation>
    <scope>NUCLEOTIDE SEQUENCE [LARGE SCALE GENOMIC DNA]</scope>
    <source>
        <strain evidence="6">Licking1014_7</strain>
    </source>
</reference>
<evidence type="ECO:0000256" key="4">
    <source>
        <dbReference type="ARBA" id="ARBA00035175"/>
    </source>
</evidence>
<dbReference type="HAMAP" id="MF_00539">
    <property type="entry name" value="Ribosomal_bL27"/>
    <property type="match status" value="1"/>
</dbReference>
<accession>A0A554LJD4</accession>
<evidence type="ECO:0000256" key="1">
    <source>
        <dbReference type="ARBA" id="ARBA00010797"/>
    </source>
</evidence>
<evidence type="ECO:0000313" key="7">
    <source>
        <dbReference type="Proteomes" id="UP000315689"/>
    </source>
</evidence>
<dbReference type="InterPro" id="IPR018261">
    <property type="entry name" value="Ribosomal_bL27_CS"/>
</dbReference>
<keyword evidence="2 5" id="KW-0689">Ribosomal protein</keyword>
<dbReference type="GO" id="GO:0003735">
    <property type="term" value="F:structural constituent of ribosome"/>
    <property type="evidence" value="ECO:0007669"/>
    <property type="project" value="InterPro"/>
</dbReference>
<dbReference type="AlphaFoldDB" id="A0A554LJD4"/>
<name>A0A554LJD4_9BACT</name>
<gene>
    <name evidence="5" type="primary">rpmA</name>
    <name evidence="6" type="ORF">CEN89_361</name>
</gene>
<dbReference type="InterPro" id="IPR001684">
    <property type="entry name" value="Ribosomal_bL27"/>
</dbReference>
<sequence length="118" mass="12924">MAHTKAKGSTKLGRDSQAKRLGVKKLGGQNVLAGMILVRQRGSKYYAGKNVGRGGDDTLFATAPGVVKYIYKKIRRFDGNLKKKTVVNIIPNLPESFRQMAEQYGAGKSQISNLKVKL</sequence>
<dbReference type="Pfam" id="PF01016">
    <property type="entry name" value="Ribosomal_L27"/>
    <property type="match status" value="1"/>
</dbReference>
<protein>
    <recommendedName>
        <fullName evidence="4 5">Large ribosomal subunit protein bL27</fullName>
    </recommendedName>
</protein>
<dbReference type="EMBL" id="VMGK01000009">
    <property type="protein sequence ID" value="TSC92996.1"/>
    <property type="molecule type" value="Genomic_DNA"/>
</dbReference>
<comment type="similarity">
    <text evidence="1 5">Belongs to the bacterial ribosomal protein bL27 family.</text>
</comment>
<dbReference type="Proteomes" id="UP000315689">
    <property type="component" value="Unassembled WGS sequence"/>
</dbReference>
<comment type="caution">
    <text evidence="6">The sequence shown here is derived from an EMBL/GenBank/DDBJ whole genome shotgun (WGS) entry which is preliminary data.</text>
</comment>
<dbReference type="FunFam" id="2.40.50.100:FF:000020">
    <property type="entry name" value="50S ribosomal protein L27"/>
    <property type="match status" value="1"/>
</dbReference>
<evidence type="ECO:0000256" key="2">
    <source>
        <dbReference type="ARBA" id="ARBA00022980"/>
    </source>
</evidence>
<evidence type="ECO:0000256" key="3">
    <source>
        <dbReference type="ARBA" id="ARBA00023274"/>
    </source>
</evidence>
<proteinExistence type="inferred from homology"/>
<dbReference type="Gene3D" id="2.40.50.100">
    <property type="match status" value="1"/>
</dbReference>